<dbReference type="RefSeq" id="WP_379286801.1">
    <property type="nucleotide sequence ID" value="NZ_JBHTIU010000022.1"/>
</dbReference>
<feature type="domain" description="VanZ-like" evidence="2">
    <location>
        <begin position="1"/>
        <end position="142"/>
    </location>
</feature>
<feature type="transmembrane region" description="Helical" evidence="1">
    <location>
        <begin position="66"/>
        <end position="83"/>
    </location>
</feature>
<evidence type="ECO:0000313" key="4">
    <source>
        <dbReference type="Proteomes" id="UP001597120"/>
    </source>
</evidence>
<evidence type="ECO:0000256" key="1">
    <source>
        <dbReference type="SAM" id="Phobius"/>
    </source>
</evidence>
<dbReference type="InterPro" id="IPR016747">
    <property type="entry name" value="Phosphotransbutyrylase"/>
</dbReference>
<evidence type="ECO:0000259" key="2">
    <source>
        <dbReference type="Pfam" id="PF04892"/>
    </source>
</evidence>
<keyword evidence="1" id="KW-1133">Transmembrane helix</keyword>
<dbReference type="InterPro" id="IPR006976">
    <property type="entry name" value="VanZ-like"/>
</dbReference>
<reference evidence="4" key="1">
    <citation type="journal article" date="2019" name="Int. J. Syst. Evol. Microbiol.">
        <title>The Global Catalogue of Microorganisms (GCM) 10K type strain sequencing project: providing services to taxonomists for standard genome sequencing and annotation.</title>
        <authorList>
            <consortium name="The Broad Institute Genomics Platform"/>
            <consortium name="The Broad Institute Genome Sequencing Center for Infectious Disease"/>
            <person name="Wu L."/>
            <person name="Ma J."/>
        </authorList>
    </citation>
    <scope>NUCLEOTIDE SEQUENCE [LARGE SCALE GENOMIC DNA]</scope>
    <source>
        <strain evidence="4">CCUG 57263</strain>
    </source>
</reference>
<name>A0ABW3D5J2_9BACL</name>
<keyword evidence="1" id="KW-0472">Membrane</keyword>
<dbReference type="NCBIfam" id="NF037970">
    <property type="entry name" value="vanZ_1"/>
    <property type="match status" value="1"/>
</dbReference>
<keyword evidence="1" id="KW-0812">Transmembrane</keyword>
<keyword evidence="4" id="KW-1185">Reference proteome</keyword>
<dbReference type="Proteomes" id="UP001597120">
    <property type="component" value="Unassembled WGS sequence"/>
</dbReference>
<feature type="transmembrane region" description="Helical" evidence="1">
    <location>
        <begin position="127"/>
        <end position="146"/>
    </location>
</feature>
<organism evidence="3 4">
    <name type="scientific">Paenibacillus residui</name>
    <dbReference type="NCBI Taxonomy" id="629724"/>
    <lineage>
        <taxon>Bacteria</taxon>
        <taxon>Bacillati</taxon>
        <taxon>Bacillota</taxon>
        <taxon>Bacilli</taxon>
        <taxon>Bacillales</taxon>
        <taxon>Paenibacillaceae</taxon>
        <taxon>Paenibacillus</taxon>
    </lineage>
</organism>
<accession>A0ABW3D5J2</accession>
<sequence length="164" mass="18559">MLWLGLIFILSSQPYQAQSLKPLLNQQFSQDKLQEVLPDVSFPYRESIISAKKDPVHFIEFVFRKGAHLFIYAMLAVLAFIALLPYREPLLVKGYFILTAVGMIAILDEWNQLHRAERTGAVQDVFIDLSGGLIGLLLVSLVYLRLRASRRESALRGGRESGQP</sequence>
<feature type="transmembrane region" description="Helical" evidence="1">
    <location>
        <begin position="90"/>
        <end position="107"/>
    </location>
</feature>
<comment type="caution">
    <text evidence="3">The sequence shown here is derived from an EMBL/GenBank/DDBJ whole genome shotgun (WGS) entry which is preliminary data.</text>
</comment>
<evidence type="ECO:0000313" key="3">
    <source>
        <dbReference type="EMBL" id="MFD0868710.1"/>
    </source>
</evidence>
<dbReference type="PIRSF" id="PIRSF019083">
    <property type="entry name" value="UCP019083_VanZ"/>
    <property type="match status" value="1"/>
</dbReference>
<dbReference type="EMBL" id="JBHTIU010000022">
    <property type="protein sequence ID" value="MFD0868710.1"/>
    <property type="molecule type" value="Genomic_DNA"/>
</dbReference>
<dbReference type="Pfam" id="PF04892">
    <property type="entry name" value="VanZ"/>
    <property type="match status" value="1"/>
</dbReference>
<protein>
    <submittedName>
        <fullName evidence="3">VanZ family protein</fullName>
    </submittedName>
</protein>
<gene>
    <name evidence="3" type="ORF">ACFQ03_06075</name>
</gene>
<proteinExistence type="predicted"/>